<organism evidence="2 3">
    <name type="scientific">Arthrobotrys flagrans</name>
    <name type="common">Nematode-trapping fungus</name>
    <name type="synonym">Trichothecium flagrans</name>
    <dbReference type="NCBI Taxonomy" id="97331"/>
    <lineage>
        <taxon>Eukaryota</taxon>
        <taxon>Fungi</taxon>
        <taxon>Dikarya</taxon>
        <taxon>Ascomycota</taxon>
        <taxon>Pezizomycotina</taxon>
        <taxon>Orbiliomycetes</taxon>
        <taxon>Orbiliales</taxon>
        <taxon>Orbiliaceae</taxon>
        <taxon>Arthrobotrys</taxon>
    </lineage>
</organism>
<evidence type="ECO:0000313" key="2">
    <source>
        <dbReference type="EMBL" id="RVD87310.1"/>
    </source>
</evidence>
<evidence type="ECO:0000256" key="1">
    <source>
        <dbReference type="SAM" id="MobiDB-lite"/>
    </source>
</evidence>
<sequence>MPNVPFNRRITGNANNESAPGPSSANTDTRPPIPVIQDRRAFTAQEPFNGGYANAPISEIRPTRSTPRMSLFGQGDARSLESYNTLQSIPGMEVRGPEHHVQYQGYPMAPPQVIPGPPQVAQLGPPYVIPRSAMTTEFPHGLPYNPSGLDDTVPMRHAANNPPGPQFIPGPPGLPGQPHVPKQRADNSFQRLTQTLRNFQLYDQYEQAARQLQQSTVPGNPFGPNGVRRYSTPHLPTHASLGLELQRRMTSLRYAIDPTGQLIRTLVKVPVGLPEAGMGFHHTQTNAVGNQQGADFAAANAAQRGPPNPGFGIFTGTRLYNAPPQRQASQPRGTTESPPPNAFRRSGSQGEFSIYNSTDTNENDENDENFQHPH</sequence>
<feature type="region of interest" description="Disordered" evidence="1">
    <location>
        <begin position="300"/>
        <end position="374"/>
    </location>
</feature>
<feature type="region of interest" description="Disordered" evidence="1">
    <location>
        <begin position="1"/>
        <end position="33"/>
    </location>
</feature>
<dbReference type="EMBL" id="SAEB01000003">
    <property type="protein sequence ID" value="RVD87310.1"/>
    <property type="molecule type" value="Genomic_DNA"/>
</dbReference>
<evidence type="ECO:0000313" key="3">
    <source>
        <dbReference type="Proteomes" id="UP000283090"/>
    </source>
</evidence>
<comment type="caution">
    <text evidence="2">The sequence shown here is derived from an EMBL/GenBank/DDBJ whole genome shotgun (WGS) entry which is preliminary data.</text>
</comment>
<feature type="compositionally biased region" description="Polar residues" evidence="1">
    <location>
        <begin position="10"/>
        <end position="29"/>
    </location>
</feature>
<accession>A0A437A8Q3</accession>
<reference evidence="2 3" key="1">
    <citation type="submission" date="2019-01" db="EMBL/GenBank/DDBJ databases">
        <title>Intercellular communication is required for trap formation in the nematode-trapping fungus Duddingtonia flagrans.</title>
        <authorList>
            <person name="Youssar L."/>
            <person name="Wernet V."/>
            <person name="Hensel N."/>
            <person name="Hildebrandt H.-G."/>
            <person name="Fischer R."/>
        </authorList>
    </citation>
    <scope>NUCLEOTIDE SEQUENCE [LARGE SCALE GENOMIC DNA]</scope>
    <source>
        <strain evidence="2 3">CBS H-5679</strain>
    </source>
</reference>
<feature type="compositionally biased region" description="Polar residues" evidence="1">
    <location>
        <begin position="324"/>
        <end position="336"/>
    </location>
</feature>
<gene>
    <name evidence="2" type="ORF">DFL_001551</name>
</gene>
<proteinExistence type="predicted"/>
<dbReference type="GeneID" id="93583862"/>
<dbReference type="RefSeq" id="XP_067492854.1">
    <property type="nucleotide sequence ID" value="XM_067630186.1"/>
</dbReference>
<dbReference type="AlphaFoldDB" id="A0A437A8Q3"/>
<dbReference type="VEuPathDB" id="FungiDB:DFL_001551"/>
<dbReference type="Proteomes" id="UP000283090">
    <property type="component" value="Unassembled WGS sequence"/>
</dbReference>
<name>A0A437A8Q3_ARTFL</name>
<keyword evidence="3" id="KW-1185">Reference proteome</keyword>
<feature type="compositionally biased region" description="Polar residues" evidence="1">
    <location>
        <begin position="346"/>
        <end position="357"/>
    </location>
</feature>
<protein>
    <submittedName>
        <fullName evidence="2">Uncharacterized protein</fullName>
    </submittedName>
</protein>